<keyword evidence="3" id="KW-0547">Nucleotide-binding</keyword>
<dbReference type="PROSITE" id="PS00211">
    <property type="entry name" value="ABC_TRANSPORTER_1"/>
    <property type="match status" value="1"/>
</dbReference>
<dbReference type="Pfam" id="PF00005">
    <property type="entry name" value="ABC_tran"/>
    <property type="match status" value="1"/>
</dbReference>
<dbReference type="NCBIfam" id="NF010068">
    <property type="entry name" value="PRK13548.1"/>
    <property type="match status" value="1"/>
</dbReference>
<dbReference type="STRING" id="56730.IE4872_CH03030"/>
<dbReference type="PANTHER" id="PTHR42794:SF1">
    <property type="entry name" value="HEMIN IMPORT ATP-BINDING PROTEIN HMUV"/>
    <property type="match status" value="1"/>
</dbReference>
<dbReference type="RefSeq" id="WP_074069242.1">
    <property type="nucleotide sequence ID" value="NZ_CP017101.1"/>
</dbReference>
<accession>A0A1L5NL60</accession>
<evidence type="ECO:0000313" key="9">
    <source>
        <dbReference type="Proteomes" id="UP000184749"/>
    </source>
</evidence>
<evidence type="ECO:0000259" key="7">
    <source>
        <dbReference type="PROSITE" id="PS50893"/>
    </source>
</evidence>
<evidence type="ECO:0000256" key="5">
    <source>
        <dbReference type="ARBA" id="ARBA00022967"/>
    </source>
</evidence>
<feature type="domain" description="ABC transporter" evidence="7">
    <location>
        <begin position="2"/>
        <end position="241"/>
    </location>
</feature>
<evidence type="ECO:0000256" key="1">
    <source>
        <dbReference type="ARBA" id="ARBA00005417"/>
    </source>
</evidence>
<comment type="similarity">
    <text evidence="1">Belongs to the ABC transporter superfamily.</text>
</comment>
<dbReference type="Proteomes" id="UP000184749">
    <property type="component" value="Chromosome"/>
</dbReference>
<evidence type="ECO:0000313" key="8">
    <source>
        <dbReference type="EMBL" id="APO68631.1"/>
    </source>
</evidence>
<dbReference type="AlphaFoldDB" id="A0A1L5NL60"/>
<dbReference type="InterPro" id="IPR003439">
    <property type="entry name" value="ABC_transporter-like_ATP-bd"/>
</dbReference>
<organism evidence="8 9">
    <name type="scientific">Rhizobium gallicum</name>
    <dbReference type="NCBI Taxonomy" id="56730"/>
    <lineage>
        <taxon>Bacteria</taxon>
        <taxon>Pseudomonadati</taxon>
        <taxon>Pseudomonadota</taxon>
        <taxon>Alphaproteobacteria</taxon>
        <taxon>Hyphomicrobiales</taxon>
        <taxon>Rhizobiaceae</taxon>
        <taxon>Rhizobium/Agrobacterium group</taxon>
        <taxon>Rhizobium</taxon>
    </lineage>
</organism>
<dbReference type="InterPro" id="IPR003593">
    <property type="entry name" value="AAA+_ATPase"/>
</dbReference>
<name>A0A1L5NL60_9HYPH</name>
<reference evidence="8 9" key="1">
    <citation type="submission" date="2016-09" db="EMBL/GenBank/DDBJ databases">
        <title>The complete genome sequences of Rhizobium gallicum, symbiovars gallicum and phaseoli, symbionts associated to common bean (Phaseolus vulgaris).</title>
        <authorList>
            <person name="Bustos P."/>
            <person name="Santamaria R.I."/>
            <person name="Perez-Carrascal O.M."/>
            <person name="Juarez S."/>
            <person name="Lozano L."/>
            <person name="Martinez-Flores I."/>
            <person name="Martinez-Romero E."/>
            <person name="Cevallos M."/>
            <person name="Romero D."/>
            <person name="Davila G."/>
            <person name="Gonzalez V."/>
        </authorList>
    </citation>
    <scope>NUCLEOTIDE SEQUENCE [LARGE SCALE GENOMIC DNA]</scope>
    <source>
        <strain evidence="8 9">IE4872</strain>
    </source>
</reference>
<evidence type="ECO:0000256" key="3">
    <source>
        <dbReference type="ARBA" id="ARBA00022741"/>
    </source>
</evidence>
<protein>
    <submittedName>
        <fullName evidence="8">Hemin ABC transporter ATP-binding protein HmuV</fullName>
    </submittedName>
</protein>
<dbReference type="InterPro" id="IPR027417">
    <property type="entry name" value="P-loop_NTPase"/>
</dbReference>
<dbReference type="CDD" id="cd03214">
    <property type="entry name" value="ABC_Iron-Siderophores_B12_Hemin"/>
    <property type="match status" value="1"/>
</dbReference>
<keyword evidence="4 8" id="KW-0067">ATP-binding</keyword>
<evidence type="ECO:0000256" key="6">
    <source>
        <dbReference type="ARBA" id="ARBA00037066"/>
    </source>
</evidence>
<dbReference type="PROSITE" id="PS50893">
    <property type="entry name" value="ABC_TRANSPORTER_2"/>
    <property type="match status" value="1"/>
</dbReference>
<keyword evidence="2" id="KW-0813">Transport</keyword>
<proteinExistence type="inferred from homology"/>
<sequence length="264" mass="27871">MIELSGISVRLSGKSIVHDVSFTAKAGQLTAIAGPNGSGKTTTMKAISGELSCDGSVRINGEEVKTMQPWQLAAIRGVLPQASAISFPFTVREVVRMGLTTGLNLHPEQAEQIAARALAAVDLGGFEGRFYQELSGGEQQRVQLARVLCQICEPVADGKPCWLLLDEPVSSLDISHQLTIMSLARKFCDAGGGVIAVMHDLNLTALFADQIVLMKAGGLAAAGSVSDVLTDERMQSVFGCPLRINQVPMDATPFVLAHSALAGR</sequence>
<keyword evidence="5" id="KW-1278">Translocase</keyword>
<dbReference type="Gene3D" id="3.40.50.300">
    <property type="entry name" value="P-loop containing nucleotide triphosphate hydrolases"/>
    <property type="match status" value="1"/>
</dbReference>
<dbReference type="InterPro" id="IPR017871">
    <property type="entry name" value="ABC_transporter-like_CS"/>
</dbReference>
<comment type="function">
    <text evidence="6">Part of the ABC transporter complex HmuTUV involved in hemin import. Responsible for energy coupling to the transport system.</text>
</comment>
<dbReference type="SUPFAM" id="SSF52540">
    <property type="entry name" value="P-loop containing nucleoside triphosphate hydrolases"/>
    <property type="match status" value="1"/>
</dbReference>
<dbReference type="OrthoDB" id="9810077at2"/>
<evidence type="ECO:0000256" key="2">
    <source>
        <dbReference type="ARBA" id="ARBA00022448"/>
    </source>
</evidence>
<dbReference type="GO" id="GO:0016887">
    <property type="term" value="F:ATP hydrolysis activity"/>
    <property type="evidence" value="ECO:0007669"/>
    <property type="project" value="InterPro"/>
</dbReference>
<dbReference type="SMART" id="SM00382">
    <property type="entry name" value="AAA"/>
    <property type="match status" value="1"/>
</dbReference>
<gene>
    <name evidence="8" type="primary">hmuV</name>
    <name evidence="8" type="ORF">IE4872_CH03030</name>
</gene>
<dbReference type="EMBL" id="CP017101">
    <property type="protein sequence ID" value="APO68631.1"/>
    <property type="molecule type" value="Genomic_DNA"/>
</dbReference>
<dbReference type="GO" id="GO:0005524">
    <property type="term" value="F:ATP binding"/>
    <property type="evidence" value="ECO:0007669"/>
    <property type="project" value="UniProtKB-KW"/>
</dbReference>
<dbReference type="PANTHER" id="PTHR42794">
    <property type="entry name" value="HEMIN IMPORT ATP-BINDING PROTEIN HMUV"/>
    <property type="match status" value="1"/>
</dbReference>
<evidence type="ECO:0000256" key="4">
    <source>
        <dbReference type="ARBA" id="ARBA00022840"/>
    </source>
</evidence>